<accession>A0A0C3FBW6</accession>
<feature type="non-terminal residue" evidence="2">
    <location>
        <position position="1"/>
    </location>
</feature>
<reference evidence="2 3" key="1">
    <citation type="submission" date="2014-04" db="EMBL/GenBank/DDBJ databases">
        <authorList>
            <consortium name="DOE Joint Genome Institute"/>
            <person name="Kuo A."/>
            <person name="Tarkka M."/>
            <person name="Buscot F."/>
            <person name="Kohler A."/>
            <person name="Nagy L.G."/>
            <person name="Floudas D."/>
            <person name="Copeland A."/>
            <person name="Barry K.W."/>
            <person name="Cichocki N."/>
            <person name="Veneault-Fourrey C."/>
            <person name="LaButti K."/>
            <person name="Lindquist E.A."/>
            <person name="Lipzen A."/>
            <person name="Lundell T."/>
            <person name="Morin E."/>
            <person name="Murat C."/>
            <person name="Sun H."/>
            <person name="Tunlid A."/>
            <person name="Henrissat B."/>
            <person name="Grigoriev I.V."/>
            <person name="Hibbett D.S."/>
            <person name="Martin F."/>
            <person name="Nordberg H.P."/>
            <person name="Cantor M.N."/>
            <person name="Hua S.X."/>
        </authorList>
    </citation>
    <scope>NUCLEOTIDE SEQUENCE [LARGE SCALE GENOMIC DNA]</scope>
    <source>
        <strain evidence="2 3">F 1598</strain>
    </source>
</reference>
<dbReference type="Pfam" id="PF20209">
    <property type="entry name" value="DUF6570"/>
    <property type="match status" value="1"/>
</dbReference>
<feature type="non-terminal residue" evidence="2">
    <location>
        <position position="168"/>
    </location>
</feature>
<gene>
    <name evidence="2" type="ORF">PILCRDRAFT_56096</name>
</gene>
<evidence type="ECO:0000313" key="3">
    <source>
        <dbReference type="Proteomes" id="UP000054166"/>
    </source>
</evidence>
<evidence type="ECO:0000259" key="1">
    <source>
        <dbReference type="Pfam" id="PF20209"/>
    </source>
</evidence>
<name>A0A0C3FBW6_PILCF</name>
<dbReference type="InParanoid" id="A0A0C3FBW6"/>
<protein>
    <recommendedName>
        <fullName evidence="1">DUF6570 domain-containing protein</fullName>
    </recommendedName>
</protein>
<dbReference type="Proteomes" id="UP000054166">
    <property type="component" value="Unassembled WGS sequence"/>
</dbReference>
<proteinExistence type="predicted"/>
<evidence type="ECO:0000313" key="2">
    <source>
        <dbReference type="EMBL" id="KIM77369.1"/>
    </source>
</evidence>
<keyword evidence="3" id="KW-1185">Reference proteome</keyword>
<dbReference type="OrthoDB" id="3202965at2759"/>
<dbReference type="InterPro" id="IPR046700">
    <property type="entry name" value="DUF6570"/>
</dbReference>
<feature type="domain" description="DUF6570" evidence="1">
    <location>
        <begin position="104"/>
        <end position="166"/>
    </location>
</feature>
<reference evidence="3" key="2">
    <citation type="submission" date="2015-01" db="EMBL/GenBank/DDBJ databases">
        <title>Evolutionary Origins and Diversification of the Mycorrhizal Mutualists.</title>
        <authorList>
            <consortium name="DOE Joint Genome Institute"/>
            <consortium name="Mycorrhizal Genomics Consortium"/>
            <person name="Kohler A."/>
            <person name="Kuo A."/>
            <person name="Nagy L.G."/>
            <person name="Floudas D."/>
            <person name="Copeland A."/>
            <person name="Barry K.W."/>
            <person name="Cichocki N."/>
            <person name="Veneault-Fourrey C."/>
            <person name="LaButti K."/>
            <person name="Lindquist E.A."/>
            <person name="Lipzen A."/>
            <person name="Lundell T."/>
            <person name="Morin E."/>
            <person name="Murat C."/>
            <person name="Riley R."/>
            <person name="Ohm R."/>
            <person name="Sun H."/>
            <person name="Tunlid A."/>
            <person name="Henrissat B."/>
            <person name="Grigoriev I.V."/>
            <person name="Hibbett D.S."/>
            <person name="Martin F."/>
        </authorList>
    </citation>
    <scope>NUCLEOTIDE SEQUENCE [LARGE SCALE GENOMIC DNA]</scope>
    <source>
        <strain evidence="3">F 1598</strain>
    </source>
</reference>
<dbReference type="HOGENOM" id="CLU_131871_0_0_1"/>
<sequence length="168" mass="18432">FPPSPPSEILQETIAREWCKDTSPDEFMEGGCTVCGELTPVSQLSELSKSGCNLDVLVREGMGLTSLERLSAEDPVQEVKGPVLDQTCTNICTSCKDSLQEGLAPKYALPNGLWLGSVPSQLQNLTYAEQLLISRVRRNKCIVQVSSGMHKMKANVIAFENPMPKIYE</sequence>
<organism evidence="2 3">
    <name type="scientific">Piloderma croceum (strain F 1598)</name>
    <dbReference type="NCBI Taxonomy" id="765440"/>
    <lineage>
        <taxon>Eukaryota</taxon>
        <taxon>Fungi</taxon>
        <taxon>Dikarya</taxon>
        <taxon>Basidiomycota</taxon>
        <taxon>Agaricomycotina</taxon>
        <taxon>Agaricomycetes</taxon>
        <taxon>Agaricomycetidae</taxon>
        <taxon>Atheliales</taxon>
        <taxon>Atheliaceae</taxon>
        <taxon>Piloderma</taxon>
    </lineage>
</organism>
<dbReference type="EMBL" id="KN833025">
    <property type="protein sequence ID" value="KIM77369.1"/>
    <property type="molecule type" value="Genomic_DNA"/>
</dbReference>
<dbReference type="AlphaFoldDB" id="A0A0C3FBW6"/>
<dbReference type="STRING" id="765440.A0A0C3FBW6"/>